<comment type="catalytic activity">
    <reaction evidence="1">
        <text>ATP + protein L-histidine = ADP + protein N-phospho-L-histidine.</text>
        <dbReference type="EC" id="2.7.13.3"/>
    </reaction>
</comment>
<keyword evidence="8" id="KW-0547">Nucleotide-binding</keyword>
<dbReference type="PRINTS" id="PR00344">
    <property type="entry name" value="BCTRLSENSOR"/>
</dbReference>
<feature type="transmembrane region" description="Helical" evidence="13">
    <location>
        <begin position="58"/>
        <end position="77"/>
    </location>
</feature>
<dbReference type="InterPro" id="IPR036097">
    <property type="entry name" value="HisK_dim/P_sf"/>
</dbReference>
<keyword evidence="6" id="KW-0597">Phosphoprotein</keyword>
<protein>
    <recommendedName>
        <fullName evidence="4">histidine kinase</fullName>
        <ecNumber evidence="4">2.7.13.3</ecNumber>
    </recommendedName>
</protein>
<dbReference type="InterPro" id="IPR003661">
    <property type="entry name" value="HisK_dim/P_dom"/>
</dbReference>
<organism evidence="15 16">
    <name type="scientific">Tessaracoccus oleiagri</name>
    <dbReference type="NCBI Taxonomy" id="686624"/>
    <lineage>
        <taxon>Bacteria</taxon>
        <taxon>Bacillati</taxon>
        <taxon>Actinomycetota</taxon>
        <taxon>Actinomycetes</taxon>
        <taxon>Propionibacteriales</taxon>
        <taxon>Propionibacteriaceae</taxon>
        <taxon>Tessaracoccus</taxon>
    </lineage>
</organism>
<dbReference type="SUPFAM" id="SSF55874">
    <property type="entry name" value="ATPase domain of HSP90 chaperone/DNA topoisomerase II/histidine kinase"/>
    <property type="match status" value="1"/>
</dbReference>
<dbReference type="InterPro" id="IPR036890">
    <property type="entry name" value="HATPase_C_sf"/>
</dbReference>
<dbReference type="FunFam" id="1.10.287.130:FF:000001">
    <property type="entry name" value="Two-component sensor histidine kinase"/>
    <property type="match status" value="1"/>
</dbReference>
<dbReference type="GO" id="GO:0005886">
    <property type="term" value="C:plasma membrane"/>
    <property type="evidence" value="ECO:0007669"/>
    <property type="project" value="UniProtKB-SubCell"/>
</dbReference>
<evidence type="ECO:0000256" key="5">
    <source>
        <dbReference type="ARBA" id="ARBA00022475"/>
    </source>
</evidence>
<dbReference type="GO" id="GO:0005524">
    <property type="term" value="F:ATP binding"/>
    <property type="evidence" value="ECO:0007669"/>
    <property type="project" value="UniProtKB-KW"/>
</dbReference>
<keyword evidence="10" id="KW-0067">ATP-binding</keyword>
<evidence type="ECO:0000256" key="8">
    <source>
        <dbReference type="ARBA" id="ARBA00022741"/>
    </source>
</evidence>
<dbReference type="InterPro" id="IPR003594">
    <property type="entry name" value="HATPase_dom"/>
</dbReference>
<evidence type="ECO:0000256" key="7">
    <source>
        <dbReference type="ARBA" id="ARBA00022679"/>
    </source>
</evidence>
<keyword evidence="11" id="KW-0902">Two-component regulatory system</keyword>
<keyword evidence="13" id="KW-1133">Transmembrane helix</keyword>
<dbReference type="STRING" id="686624.SAMN04488242_1738"/>
<feature type="transmembrane region" description="Helical" evidence="13">
    <location>
        <begin position="26"/>
        <end position="46"/>
    </location>
</feature>
<dbReference type="SUPFAM" id="SSF47384">
    <property type="entry name" value="Homodimeric domain of signal transducing histidine kinase"/>
    <property type="match status" value="1"/>
</dbReference>
<dbReference type="Gene3D" id="1.10.287.130">
    <property type="match status" value="1"/>
</dbReference>
<evidence type="ECO:0000256" key="4">
    <source>
        <dbReference type="ARBA" id="ARBA00012438"/>
    </source>
</evidence>
<dbReference type="Proteomes" id="UP000199475">
    <property type="component" value="Unassembled WGS sequence"/>
</dbReference>
<keyword evidence="12 13" id="KW-0472">Membrane</keyword>
<dbReference type="AlphaFoldDB" id="A0A1G9KMP4"/>
<dbReference type="Gene3D" id="3.30.565.10">
    <property type="entry name" value="Histidine kinase-like ATPase, C-terminal domain"/>
    <property type="match status" value="1"/>
</dbReference>
<evidence type="ECO:0000256" key="11">
    <source>
        <dbReference type="ARBA" id="ARBA00023012"/>
    </source>
</evidence>
<dbReference type="GO" id="GO:0009927">
    <property type="term" value="F:histidine phosphotransfer kinase activity"/>
    <property type="evidence" value="ECO:0007669"/>
    <property type="project" value="TreeGrafter"/>
</dbReference>
<evidence type="ECO:0000256" key="9">
    <source>
        <dbReference type="ARBA" id="ARBA00022777"/>
    </source>
</evidence>
<dbReference type="EC" id="2.7.13.3" evidence="4"/>
<dbReference type="FunFam" id="3.30.565.10:FF:000023">
    <property type="entry name" value="PAS domain-containing sensor histidine kinase"/>
    <property type="match status" value="1"/>
</dbReference>
<dbReference type="Gene3D" id="3.30.450.20">
    <property type="entry name" value="PAS domain"/>
    <property type="match status" value="1"/>
</dbReference>
<reference evidence="15 16" key="1">
    <citation type="submission" date="2016-10" db="EMBL/GenBank/DDBJ databases">
        <authorList>
            <person name="de Groot N.N."/>
        </authorList>
    </citation>
    <scope>NUCLEOTIDE SEQUENCE [LARGE SCALE GENOMIC DNA]</scope>
    <source>
        <strain evidence="15 16">CGMCC 1.9159</strain>
    </source>
</reference>
<evidence type="ECO:0000256" key="12">
    <source>
        <dbReference type="ARBA" id="ARBA00023136"/>
    </source>
</evidence>
<dbReference type="Pfam" id="PF02518">
    <property type="entry name" value="HATPase_c"/>
    <property type="match status" value="1"/>
</dbReference>
<evidence type="ECO:0000256" key="2">
    <source>
        <dbReference type="ARBA" id="ARBA00004236"/>
    </source>
</evidence>
<gene>
    <name evidence="15" type="ORF">SAMN04488242_1738</name>
</gene>
<dbReference type="PANTHER" id="PTHR43047">
    <property type="entry name" value="TWO-COMPONENT HISTIDINE PROTEIN KINASE"/>
    <property type="match status" value="1"/>
</dbReference>
<accession>A0A1G9KMP4</accession>
<evidence type="ECO:0000256" key="6">
    <source>
        <dbReference type="ARBA" id="ARBA00022553"/>
    </source>
</evidence>
<keyword evidence="13" id="KW-0812">Transmembrane</keyword>
<dbReference type="Pfam" id="PF00512">
    <property type="entry name" value="HisKA"/>
    <property type="match status" value="1"/>
</dbReference>
<evidence type="ECO:0000256" key="10">
    <source>
        <dbReference type="ARBA" id="ARBA00022840"/>
    </source>
</evidence>
<dbReference type="SUPFAM" id="SSF55785">
    <property type="entry name" value="PYP-like sensor domain (PAS domain)"/>
    <property type="match status" value="1"/>
</dbReference>
<dbReference type="CDD" id="cd00082">
    <property type="entry name" value="HisKA"/>
    <property type="match status" value="1"/>
</dbReference>
<keyword evidence="9 15" id="KW-0418">Kinase</keyword>
<keyword evidence="16" id="KW-1185">Reference proteome</keyword>
<dbReference type="PANTHER" id="PTHR43047:SF72">
    <property type="entry name" value="OSMOSENSING HISTIDINE PROTEIN KINASE SLN1"/>
    <property type="match status" value="1"/>
</dbReference>
<dbReference type="EMBL" id="FNGP01000003">
    <property type="protein sequence ID" value="SDL51100.1"/>
    <property type="molecule type" value="Genomic_DNA"/>
</dbReference>
<dbReference type="SMART" id="SM00388">
    <property type="entry name" value="HisKA"/>
    <property type="match status" value="1"/>
</dbReference>
<dbReference type="GO" id="GO:0045121">
    <property type="term" value="C:membrane raft"/>
    <property type="evidence" value="ECO:0007669"/>
    <property type="project" value="UniProtKB-SubCell"/>
</dbReference>
<name>A0A1G9KMP4_9ACTN</name>
<feature type="transmembrane region" description="Helical" evidence="13">
    <location>
        <begin position="130"/>
        <end position="150"/>
    </location>
</feature>
<evidence type="ECO:0000313" key="15">
    <source>
        <dbReference type="EMBL" id="SDL51100.1"/>
    </source>
</evidence>
<dbReference type="InterPro" id="IPR004358">
    <property type="entry name" value="Sig_transdc_His_kin-like_C"/>
</dbReference>
<evidence type="ECO:0000256" key="1">
    <source>
        <dbReference type="ARBA" id="ARBA00000085"/>
    </source>
</evidence>
<dbReference type="PROSITE" id="PS50109">
    <property type="entry name" value="HIS_KIN"/>
    <property type="match status" value="1"/>
</dbReference>
<comment type="subcellular location">
    <subcellularLocation>
        <location evidence="2">Cell membrane</location>
    </subcellularLocation>
    <subcellularLocation>
        <location evidence="3">Membrane raft</location>
        <topology evidence="3">Multi-pass membrane protein</topology>
    </subcellularLocation>
</comment>
<dbReference type="GO" id="GO:0000155">
    <property type="term" value="F:phosphorelay sensor kinase activity"/>
    <property type="evidence" value="ECO:0007669"/>
    <property type="project" value="InterPro"/>
</dbReference>
<feature type="transmembrane region" description="Helical" evidence="13">
    <location>
        <begin position="162"/>
        <end position="179"/>
    </location>
</feature>
<dbReference type="InterPro" id="IPR035965">
    <property type="entry name" value="PAS-like_dom_sf"/>
</dbReference>
<evidence type="ECO:0000259" key="14">
    <source>
        <dbReference type="PROSITE" id="PS50109"/>
    </source>
</evidence>
<evidence type="ECO:0000313" key="16">
    <source>
        <dbReference type="Proteomes" id="UP000199475"/>
    </source>
</evidence>
<sequence>MLVAESPGKHEHRPQYFSELPLRRKVLLSQLPVAVSVGLVVLACLYLDANGALAAREFLFGAAGVAVLTLLAGTIPWQKLPEYAYWAIPLLDFVALAPVVEYARHQLDGMTMLAAFPVFWLGWSNVFPRLALVLSLIGSAAVTWWPYVNAPEVGQQELMRPLLVPLFMLSLAIATGVISRSVDKQTEELGASLAGIRQRNRLLQTVLDTTDVGILVTDRHGNDMIMNPAQRRFHMIGLPEGTDDGAEADLLQYRPDGTTPMPLEERPVLRAIRGESFQGCLITVGQAPEQLTLSVSAQAMHDEDGTFDGTVVVFHDVTELMHAIRARDRFVADVSHEFRTPLTSIIGYLELARDAELDPELSRYVRIIHRNAERLLVLVSSLLDAASTKELILRRTDLVKLLRHSAESAAARARSAGVRLETELPESLPVVADRLRTAQIIDNVISNAIKYTPAGGVVTLSARMDDDHAEFSVADTGIGMTREELDHVFASFYRTEEVRKAAIPGTGLGLSLTERFVREQHGTITVDSEKGVGTVFTVRLPLVVPSAS</sequence>
<proteinExistence type="predicted"/>
<dbReference type="SMART" id="SM00387">
    <property type="entry name" value="HATPase_c"/>
    <property type="match status" value="1"/>
</dbReference>
<feature type="domain" description="Histidine kinase" evidence="14">
    <location>
        <begin position="333"/>
        <end position="544"/>
    </location>
</feature>
<keyword evidence="7" id="KW-0808">Transferase</keyword>
<dbReference type="OrthoDB" id="9757990at2"/>
<evidence type="ECO:0000256" key="13">
    <source>
        <dbReference type="SAM" id="Phobius"/>
    </source>
</evidence>
<dbReference type="InterPro" id="IPR005467">
    <property type="entry name" value="His_kinase_dom"/>
</dbReference>
<keyword evidence="5" id="KW-1003">Cell membrane</keyword>
<evidence type="ECO:0000256" key="3">
    <source>
        <dbReference type="ARBA" id="ARBA00004314"/>
    </source>
</evidence>
<dbReference type="RefSeq" id="WP_093251093.1">
    <property type="nucleotide sequence ID" value="NZ_FNGP01000003.1"/>
</dbReference>